<name>A0A414B530_9FIRM</name>
<dbReference type="RefSeq" id="WP_118381165.1">
    <property type="nucleotide sequence ID" value="NZ_CABJFJ010000009.1"/>
</dbReference>
<organism evidence="1 2">
    <name type="scientific">Anaerobutyricum hallii</name>
    <dbReference type="NCBI Taxonomy" id="39488"/>
    <lineage>
        <taxon>Bacteria</taxon>
        <taxon>Bacillati</taxon>
        <taxon>Bacillota</taxon>
        <taxon>Clostridia</taxon>
        <taxon>Lachnospirales</taxon>
        <taxon>Lachnospiraceae</taxon>
        <taxon>Anaerobutyricum</taxon>
    </lineage>
</organism>
<evidence type="ECO:0000313" key="2">
    <source>
        <dbReference type="Proteomes" id="UP000284621"/>
    </source>
</evidence>
<protein>
    <submittedName>
        <fullName evidence="1">Uncharacterized protein</fullName>
    </submittedName>
</protein>
<evidence type="ECO:0000313" key="1">
    <source>
        <dbReference type="EMBL" id="RHC64130.1"/>
    </source>
</evidence>
<proteinExistence type="predicted"/>
<dbReference type="EMBL" id="QSID01000009">
    <property type="protein sequence ID" value="RHC64130.1"/>
    <property type="molecule type" value="Genomic_DNA"/>
</dbReference>
<keyword evidence="2" id="KW-1185">Reference proteome</keyword>
<accession>A0A414B530</accession>
<gene>
    <name evidence="1" type="ORF">DW833_08685</name>
</gene>
<comment type="caution">
    <text evidence="1">The sequence shown here is derived from an EMBL/GenBank/DDBJ whole genome shotgun (WGS) entry which is preliminary data.</text>
</comment>
<reference evidence="1 2" key="1">
    <citation type="submission" date="2018-08" db="EMBL/GenBank/DDBJ databases">
        <title>A genome reference for cultivated species of the human gut microbiota.</title>
        <authorList>
            <person name="Zou Y."/>
            <person name="Xue W."/>
            <person name="Luo G."/>
        </authorList>
    </citation>
    <scope>NUCLEOTIDE SEQUENCE [LARGE SCALE GENOMIC DNA]</scope>
    <source>
        <strain evidence="1 2">AM34-3LB</strain>
    </source>
</reference>
<dbReference type="AlphaFoldDB" id="A0A414B530"/>
<dbReference type="Proteomes" id="UP000284621">
    <property type="component" value="Unassembled WGS sequence"/>
</dbReference>
<sequence length="93" mass="10288">MIKITIEDTENRGEPMVLTGELGFAVVKTDRDEEGIVHTGSVVMGEINLDNMPRDIAAMGKETRHVIQNLDNDKANSVIRVLAFKCGFEKKEG</sequence>